<keyword evidence="2" id="KW-1133">Transmembrane helix</keyword>
<evidence type="ECO:0000256" key="2">
    <source>
        <dbReference type="SAM" id="Phobius"/>
    </source>
</evidence>
<comment type="caution">
    <text evidence="3">The sequence shown here is derived from an EMBL/GenBank/DDBJ whole genome shotgun (WGS) entry which is preliminary data.</text>
</comment>
<evidence type="ECO:0008006" key="5">
    <source>
        <dbReference type="Google" id="ProtNLM"/>
    </source>
</evidence>
<dbReference type="AlphaFoldDB" id="A0A1F5RX84"/>
<proteinExistence type="predicted"/>
<sequence>MEEPQTKPIFTADAEEMAFSEGVRRNNKILLKVNLAAVNGLFLVTAITLAVGYLAVSNQLISHGFAINSLKNNIAELNKNNQDLELKVMNLESYAAVNERITALGMVGASNVEYLEMPRGEVAMR</sequence>
<keyword evidence="2" id="KW-0472">Membrane</keyword>
<feature type="coiled-coil region" evidence="1">
    <location>
        <begin position="67"/>
        <end position="94"/>
    </location>
</feature>
<feature type="transmembrane region" description="Helical" evidence="2">
    <location>
        <begin position="33"/>
        <end position="56"/>
    </location>
</feature>
<keyword evidence="2" id="KW-0812">Transmembrane</keyword>
<gene>
    <name evidence="3" type="ORF">A3D54_02880</name>
</gene>
<dbReference type="Proteomes" id="UP000177691">
    <property type="component" value="Unassembled WGS sequence"/>
</dbReference>
<keyword evidence="1" id="KW-0175">Coiled coil</keyword>
<dbReference type="EMBL" id="MFFU01000029">
    <property type="protein sequence ID" value="OGF19059.1"/>
    <property type="molecule type" value="Genomic_DNA"/>
</dbReference>
<accession>A0A1F5RX84</accession>
<protein>
    <recommendedName>
        <fullName evidence="5">Cell division protein FtsL</fullName>
    </recommendedName>
</protein>
<evidence type="ECO:0000313" key="4">
    <source>
        <dbReference type="Proteomes" id="UP000177691"/>
    </source>
</evidence>
<name>A0A1F5RX84_9BACT</name>
<evidence type="ECO:0000256" key="1">
    <source>
        <dbReference type="SAM" id="Coils"/>
    </source>
</evidence>
<reference evidence="3 4" key="1">
    <citation type="journal article" date="2016" name="Nat. Commun.">
        <title>Thousands of microbial genomes shed light on interconnected biogeochemical processes in an aquifer system.</title>
        <authorList>
            <person name="Anantharaman K."/>
            <person name="Brown C.T."/>
            <person name="Hug L.A."/>
            <person name="Sharon I."/>
            <person name="Castelle C.J."/>
            <person name="Probst A.J."/>
            <person name="Thomas B.C."/>
            <person name="Singh A."/>
            <person name="Wilkins M.J."/>
            <person name="Karaoz U."/>
            <person name="Brodie E.L."/>
            <person name="Williams K.H."/>
            <person name="Hubbard S.S."/>
            <person name="Banfield J.F."/>
        </authorList>
    </citation>
    <scope>NUCLEOTIDE SEQUENCE [LARGE SCALE GENOMIC DNA]</scope>
</reference>
<organism evidence="3 4">
    <name type="scientific">Candidatus Falkowbacteria bacterium RIFCSPHIGHO2_02_FULL_45_15</name>
    <dbReference type="NCBI Taxonomy" id="1797987"/>
    <lineage>
        <taxon>Bacteria</taxon>
        <taxon>Candidatus Falkowiibacteriota</taxon>
    </lineage>
</organism>
<evidence type="ECO:0000313" key="3">
    <source>
        <dbReference type="EMBL" id="OGF19059.1"/>
    </source>
</evidence>